<dbReference type="InterPro" id="IPR023772">
    <property type="entry name" value="DNA-bd_HTH_TetR-type_CS"/>
</dbReference>
<comment type="caution">
    <text evidence="4">The sequence shown here is derived from an EMBL/GenBank/DDBJ whole genome shotgun (WGS) entry which is preliminary data.</text>
</comment>
<protein>
    <submittedName>
        <fullName evidence="4">TetR family transcriptional regulator</fullName>
    </submittedName>
</protein>
<dbReference type="Proteomes" id="UP000622405">
    <property type="component" value="Unassembled WGS sequence"/>
</dbReference>
<dbReference type="InterPro" id="IPR050624">
    <property type="entry name" value="HTH-type_Tx_Regulator"/>
</dbReference>
<proteinExistence type="predicted"/>
<dbReference type="PANTHER" id="PTHR43479:SF11">
    <property type="entry name" value="ACREF_ENVCD OPERON REPRESSOR-RELATED"/>
    <property type="match status" value="1"/>
</dbReference>
<dbReference type="PRINTS" id="PR00455">
    <property type="entry name" value="HTHTETR"/>
</dbReference>
<evidence type="ECO:0000259" key="3">
    <source>
        <dbReference type="PROSITE" id="PS50977"/>
    </source>
</evidence>
<gene>
    <name evidence="4" type="ORF">GH811_13615</name>
</gene>
<keyword evidence="5" id="KW-1185">Reference proteome</keyword>
<dbReference type="InterPro" id="IPR001647">
    <property type="entry name" value="HTH_TetR"/>
</dbReference>
<dbReference type="Pfam" id="PF00440">
    <property type="entry name" value="TetR_N"/>
    <property type="match status" value="1"/>
</dbReference>
<organism evidence="4 5">
    <name type="scientific">Acetobacterium malicum</name>
    <dbReference type="NCBI Taxonomy" id="52692"/>
    <lineage>
        <taxon>Bacteria</taxon>
        <taxon>Bacillati</taxon>
        <taxon>Bacillota</taxon>
        <taxon>Clostridia</taxon>
        <taxon>Eubacteriales</taxon>
        <taxon>Eubacteriaceae</taxon>
        <taxon>Acetobacterium</taxon>
    </lineage>
</organism>
<evidence type="ECO:0000256" key="2">
    <source>
        <dbReference type="PROSITE-ProRule" id="PRU00335"/>
    </source>
</evidence>
<reference evidence="4 5" key="1">
    <citation type="journal article" date="2020" name="mSystems">
        <title>Defining Genomic and Predicted Metabolic Features of the Acetobacterium Genus.</title>
        <authorList>
            <person name="Ross D.E."/>
            <person name="Marshall C.W."/>
            <person name="Gulliver D."/>
            <person name="May H.D."/>
            <person name="Norman R.S."/>
        </authorList>
    </citation>
    <scope>NUCLEOTIDE SEQUENCE [LARGE SCALE GENOMIC DNA]</scope>
    <source>
        <strain evidence="4 5">DSM 4132</strain>
    </source>
</reference>
<dbReference type="PANTHER" id="PTHR43479">
    <property type="entry name" value="ACREF/ENVCD OPERON REPRESSOR-RELATED"/>
    <property type="match status" value="1"/>
</dbReference>
<name>A0ABR6YZK9_9FIRM</name>
<feature type="domain" description="HTH tetR-type" evidence="3">
    <location>
        <begin position="11"/>
        <end position="71"/>
    </location>
</feature>
<keyword evidence="1 2" id="KW-0238">DNA-binding</keyword>
<sequence>MPKIYSVEKRQEIVNQLMMVGLELIRQNGIKKMSIHELTKRVGIAQGTFYNFFNSKEMLVYALADSYQQSIKDKLEEIIQTKGYLERNDLRELYNCMFLKDEHNVYRFLTREDLQNLSTRLPSDCLYKMTDIKTTMETNLRHVREKKEPYDLDAVINWLQLMNLTIQNKDILVETGIEKIILQLIENMLDELF</sequence>
<dbReference type="PROSITE" id="PS01081">
    <property type="entry name" value="HTH_TETR_1"/>
    <property type="match status" value="1"/>
</dbReference>
<dbReference type="EMBL" id="WJBE01000014">
    <property type="protein sequence ID" value="MBC3900654.1"/>
    <property type="molecule type" value="Genomic_DNA"/>
</dbReference>
<evidence type="ECO:0000313" key="4">
    <source>
        <dbReference type="EMBL" id="MBC3900654.1"/>
    </source>
</evidence>
<evidence type="ECO:0000256" key="1">
    <source>
        <dbReference type="ARBA" id="ARBA00023125"/>
    </source>
</evidence>
<dbReference type="SUPFAM" id="SSF46689">
    <property type="entry name" value="Homeodomain-like"/>
    <property type="match status" value="1"/>
</dbReference>
<dbReference type="PROSITE" id="PS50977">
    <property type="entry name" value="HTH_TETR_2"/>
    <property type="match status" value="1"/>
</dbReference>
<dbReference type="Gene3D" id="1.10.357.10">
    <property type="entry name" value="Tetracycline Repressor, domain 2"/>
    <property type="match status" value="1"/>
</dbReference>
<dbReference type="RefSeq" id="WP_186894818.1">
    <property type="nucleotide sequence ID" value="NZ_WJBE01000014.1"/>
</dbReference>
<accession>A0ABR6YZK9</accession>
<feature type="DNA-binding region" description="H-T-H motif" evidence="2">
    <location>
        <begin position="34"/>
        <end position="53"/>
    </location>
</feature>
<dbReference type="InterPro" id="IPR009057">
    <property type="entry name" value="Homeodomain-like_sf"/>
</dbReference>
<evidence type="ECO:0000313" key="5">
    <source>
        <dbReference type="Proteomes" id="UP000622405"/>
    </source>
</evidence>